<sequence>NQGAKSRITTLNNQTSGTITTLNNGTGAVITTLLNEGTITTQTNQGTTTTLTNNGTLVTLTNSGSINDLTNNANASLGSATNANSGLTNTGRITTFTNAGTITALRNNTNGNITTLTNANTITTLSNAASINEFNNTGSVTSFANTATATIATLNNTGSINNAQGINNAGTITTLNNNANGNFAAAFTNSGTINTLNNNGGSFASSLTNTNTIGNLTNAGSINGALTNANNATITTLDNSGSITQGITNAGTITTLTNQNSGTLQILTNANTITTLTNNGTITQGISNTTATSRINTLNNTAALSSIANAGSITTLNNTTQNASITTLTNNANATINDLNNNAGSSIATLTNNTNAQIQTLTNSGILTNLDNQRAGTIANLRNTGAGSSIQSLSNTGTITTLENTQNASINDLNNTQNAILTTLTNAAAITTLGNSGQIDTLSNTGNIVTLNNNAPTAQGGNGGSINTLNNAGSITTLSNMGTLTTLENSATIGTLANTRSITTLTNQNNASITSLNNSTAGNIDTLTNNGTLSTLDNEGSLTNLTNNATLNTLTNQSNATLTTLSNAGTLNALTNANNATLTSLNNTGTLTTLTNNGTLNTLTNTMLISTYTNNSANQTTTYTTNNDANARIISLTNTAGTIEVTDELYIGRNKNKVGTLGKLDNQDKINAQNNTISIYGELSNANSASISVGTLILTRAQSQAQIMPTTDGAHFNGNIHNESLNNTPTTITNKTNLTLTNWVSHLNQSAQSFNDSANNFGLPKDNTQLSSNTSSAGHIILGLNVHLDTLETGQRFDDTGAIIDNEAGILIIATSDKWGAKYNYTAMFLKNDGAGNLSTALSSVKGYNNQVVDKTNQYGEPTTDKAENLGGSVELKIEATKALYTPQSTIEIIDLNDGFSLGLQPKGSPVETVSQSMLNGIISKNILVGNFLDSLSRRIFHHSLDHREGGAYTITSKSINEEGKRVKDNNDIEVTLSHTNIDLLAETDMIYAPHALESNTQAFILPFTRYTTTKLDATLTGRESTFGVILGSFLNLKKWGIWGFYAGYESGNATLPRTSGSADLKHNTMLAGSHYYKTFYTKGMGEYYFKIFTHIQHQNPDLELKLDTIMASAKQKLLSYGLDSQAKIGANFYNIFNNSYLSPEIGLGYGLLYLNSFNLDYNSENALEEHYPAHFFSYPYVNATLKYFKALNRNGRYSFLLGATYNLKSKHTTSVQIDSYSGSSAFYIPQFSAVGGANFLYTIGKNTELSIQYDGQFSIDQQSHMLSLRYAIWF</sequence>
<accession>A0A3D8I147</accession>
<gene>
    <name evidence="1" type="ORF">CQA63_09150</name>
</gene>
<reference evidence="1 2" key="1">
    <citation type="submission" date="2018-04" db="EMBL/GenBank/DDBJ databases">
        <title>Novel Campyloabacter and Helicobacter Species and Strains.</title>
        <authorList>
            <person name="Mannion A.J."/>
            <person name="Shen Z."/>
            <person name="Fox J.G."/>
        </authorList>
    </citation>
    <scope>NUCLEOTIDE SEQUENCE [LARGE SCALE GENOMIC DNA]</scope>
    <source>
        <strain evidence="1 2">MIT 98-6070</strain>
    </source>
</reference>
<dbReference type="InterPro" id="IPR036709">
    <property type="entry name" value="Autotransporte_beta_dom_sf"/>
</dbReference>
<dbReference type="OrthoDB" id="5365913at2"/>
<dbReference type="SUPFAM" id="SSF103515">
    <property type="entry name" value="Autotransporter"/>
    <property type="match status" value="1"/>
</dbReference>
<dbReference type="EMBL" id="NXLR01000038">
    <property type="protein sequence ID" value="RDU58815.1"/>
    <property type="molecule type" value="Genomic_DNA"/>
</dbReference>
<comment type="caution">
    <text evidence="1">The sequence shown here is derived from an EMBL/GenBank/DDBJ whole genome shotgun (WGS) entry which is preliminary data.</text>
</comment>
<keyword evidence="2" id="KW-1185">Reference proteome</keyword>
<protein>
    <recommendedName>
        <fullName evidence="3">Autotransporter domain-containing protein</fullName>
    </recommendedName>
</protein>
<dbReference type="AlphaFoldDB" id="A0A3D8I147"/>
<dbReference type="Proteomes" id="UP000256599">
    <property type="component" value="Unassembled WGS sequence"/>
</dbReference>
<name>A0A3D8I147_9HELI</name>
<proteinExistence type="predicted"/>
<feature type="non-terminal residue" evidence="1">
    <location>
        <position position="1"/>
    </location>
</feature>
<evidence type="ECO:0000313" key="1">
    <source>
        <dbReference type="EMBL" id="RDU58815.1"/>
    </source>
</evidence>
<dbReference type="RefSeq" id="WP_158655525.1">
    <property type="nucleotide sequence ID" value="NZ_FZPP01000048.1"/>
</dbReference>
<organism evidence="1 2">
    <name type="scientific">Helicobacter marmotae</name>
    <dbReference type="NCBI Taxonomy" id="152490"/>
    <lineage>
        <taxon>Bacteria</taxon>
        <taxon>Pseudomonadati</taxon>
        <taxon>Campylobacterota</taxon>
        <taxon>Epsilonproteobacteria</taxon>
        <taxon>Campylobacterales</taxon>
        <taxon>Helicobacteraceae</taxon>
        <taxon>Helicobacter</taxon>
    </lineage>
</organism>
<evidence type="ECO:0008006" key="3">
    <source>
        <dbReference type="Google" id="ProtNLM"/>
    </source>
</evidence>
<evidence type="ECO:0000313" key="2">
    <source>
        <dbReference type="Proteomes" id="UP000256599"/>
    </source>
</evidence>